<organism evidence="2">
    <name type="scientific">Grammatophora oceanica</name>
    <dbReference type="NCBI Taxonomy" id="210454"/>
    <lineage>
        <taxon>Eukaryota</taxon>
        <taxon>Sar</taxon>
        <taxon>Stramenopiles</taxon>
        <taxon>Ochrophyta</taxon>
        <taxon>Bacillariophyta</taxon>
        <taxon>Fragilariophyceae</taxon>
        <taxon>Fragilariophycidae</taxon>
        <taxon>Rhabdonematales</taxon>
        <taxon>Grammatophoraceae</taxon>
        <taxon>Grammatophora</taxon>
    </lineage>
</organism>
<evidence type="ECO:0000313" key="2">
    <source>
        <dbReference type="EMBL" id="CAD9282325.1"/>
    </source>
</evidence>
<feature type="region of interest" description="Disordered" evidence="1">
    <location>
        <begin position="25"/>
        <end position="168"/>
    </location>
</feature>
<protein>
    <submittedName>
        <fullName evidence="2">Uncharacterized protein</fullName>
    </submittedName>
</protein>
<name>A0A7S1UYF7_9STRA</name>
<accession>A0A7S1UYF7</accession>
<dbReference type="EMBL" id="HBGK01021988">
    <property type="protein sequence ID" value="CAD9282325.1"/>
    <property type="molecule type" value="Transcribed_RNA"/>
</dbReference>
<sequence>MGVENGGELPNDLIFSSTSEGYKIDEESLHSLTSSNSGSHGPNNNTPSRKLTDDFPIEDGELTSTSSEGVVVAMDDNDSGGQQRRNGKKKYATLEMQSPSDQQRSISPVVPPRPPDLNNGSGGRRLGNAVASLVTTARGKGTYSKASNSTSFDEEDDYDTPAAGKTID</sequence>
<reference evidence="2" key="1">
    <citation type="submission" date="2021-01" db="EMBL/GenBank/DDBJ databases">
        <authorList>
            <person name="Corre E."/>
            <person name="Pelletier E."/>
            <person name="Niang G."/>
            <person name="Scheremetjew M."/>
            <person name="Finn R."/>
            <person name="Kale V."/>
            <person name="Holt S."/>
            <person name="Cochrane G."/>
            <person name="Meng A."/>
            <person name="Brown T."/>
            <person name="Cohen L."/>
        </authorList>
    </citation>
    <scope>NUCLEOTIDE SEQUENCE</scope>
    <source>
        <strain evidence="2">CCMP 410</strain>
    </source>
</reference>
<feature type="region of interest" description="Disordered" evidence="1">
    <location>
        <begin position="1"/>
        <end position="20"/>
    </location>
</feature>
<evidence type="ECO:0000256" key="1">
    <source>
        <dbReference type="SAM" id="MobiDB-lite"/>
    </source>
</evidence>
<proteinExistence type="predicted"/>
<gene>
    <name evidence="2" type="ORF">GOCE00092_LOCUS11236</name>
</gene>
<feature type="compositionally biased region" description="Low complexity" evidence="1">
    <location>
        <begin position="30"/>
        <end position="48"/>
    </location>
</feature>
<dbReference type="AlphaFoldDB" id="A0A7S1UYF7"/>